<evidence type="ECO:0000256" key="1">
    <source>
        <dbReference type="SAM" id="Phobius"/>
    </source>
</evidence>
<evidence type="ECO:0000313" key="5">
    <source>
        <dbReference type="Proteomes" id="UP000277633"/>
    </source>
</evidence>
<evidence type="ECO:0000259" key="2">
    <source>
        <dbReference type="Pfam" id="PF01478"/>
    </source>
</evidence>
<protein>
    <recommendedName>
        <fullName evidence="6">Prepilin peptidase</fullName>
    </recommendedName>
</protein>
<keyword evidence="1" id="KW-0812">Transmembrane</keyword>
<evidence type="ECO:0000313" key="4">
    <source>
        <dbReference type="EMBL" id="RLG69704.1"/>
    </source>
</evidence>
<feature type="transmembrane region" description="Helical" evidence="1">
    <location>
        <begin position="170"/>
        <end position="188"/>
    </location>
</feature>
<feature type="transmembrane region" description="Helical" evidence="1">
    <location>
        <begin position="53"/>
        <end position="75"/>
    </location>
</feature>
<dbReference type="Pfam" id="PF01478">
    <property type="entry name" value="Peptidase_A24"/>
    <property type="match status" value="1"/>
</dbReference>
<feature type="transmembrane region" description="Helical" evidence="1">
    <location>
        <begin position="326"/>
        <end position="349"/>
    </location>
</feature>
<feature type="domain" description="Peptidase A24A-predicted C-terminal archaea" evidence="3">
    <location>
        <begin position="230"/>
        <end position="314"/>
    </location>
</feature>
<organism evidence="4 5">
    <name type="scientific">Candidatus Iainarchaeum sp</name>
    <dbReference type="NCBI Taxonomy" id="3101447"/>
    <lineage>
        <taxon>Archaea</taxon>
        <taxon>Candidatus Iainarchaeota</taxon>
        <taxon>Candidatus Iainarchaeia</taxon>
        <taxon>Candidatus Iainarchaeales</taxon>
        <taxon>Candidatus Iainarchaeaceae</taxon>
        <taxon>Candidatus Iainarchaeum</taxon>
    </lineage>
</organism>
<keyword evidence="1" id="KW-0472">Membrane</keyword>
<feature type="transmembrane region" description="Helical" evidence="1">
    <location>
        <begin position="28"/>
        <end position="46"/>
    </location>
</feature>
<feature type="transmembrane region" description="Helical" evidence="1">
    <location>
        <begin position="139"/>
        <end position="164"/>
    </location>
</feature>
<dbReference type="InterPro" id="IPR000045">
    <property type="entry name" value="Prepilin_IV_endopep_pep"/>
</dbReference>
<dbReference type="Proteomes" id="UP000277633">
    <property type="component" value="Unassembled WGS sequence"/>
</dbReference>
<feature type="transmembrane region" description="Helical" evidence="1">
    <location>
        <begin position="95"/>
        <end position="118"/>
    </location>
</feature>
<dbReference type="Pfam" id="PF06819">
    <property type="entry name" value="Arc_PepC"/>
    <property type="match status" value="1"/>
</dbReference>
<evidence type="ECO:0000259" key="3">
    <source>
        <dbReference type="Pfam" id="PF06819"/>
    </source>
</evidence>
<name>A0A497JFR2_9ARCH</name>
<dbReference type="GO" id="GO:0004190">
    <property type="term" value="F:aspartic-type endopeptidase activity"/>
    <property type="evidence" value="ECO:0007669"/>
    <property type="project" value="InterPro"/>
</dbReference>
<keyword evidence="1" id="KW-1133">Transmembrane helix</keyword>
<dbReference type="EMBL" id="QMWO01000054">
    <property type="protein sequence ID" value="RLG69704.1"/>
    <property type="molecule type" value="Genomic_DNA"/>
</dbReference>
<dbReference type="InterPro" id="IPR009639">
    <property type="entry name" value="Pept_A24A_C_arc"/>
</dbReference>
<proteinExistence type="predicted"/>
<dbReference type="GO" id="GO:0016020">
    <property type="term" value="C:membrane"/>
    <property type="evidence" value="ECO:0007669"/>
    <property type="project" value="InterPro"/>
</dbReference>
<gene>
    <name evidence="4" type="ORF">DRO07_01775</name>
</gene>
<feature type="transmembrane region" description="Helical" evidence="1">
    <location>
        <begin position="195"/>
        <end position="214"/>
    </location>
</feature>
<feature type="transmembrane region" description="Helical" evidence="1">
    <location>
        <begin position="220"/>
        <end position="242"/>
    </location>
</feature>
<sequence length="350" mass="41327">MFEFFFAIAVIVSLYISIEDIRHERIPNKLIALLLFLGIVYQALFVSSPLAAIALFSYALFISFMLWFLGLWPAGDAKLFTTLVLFLPQQLYSSQSLIFDFLVNTFVPIFFFMFFVIIARSKLKLIKDALRFTLNPYNVFMLSVILLGFVWFLTQTIQLLTFQFPIQADYFITLIFMFIIFEFFRRFLSAKLELFFFGCAVLRVLIDYRTVYSFAFAQKFFTILFVFLFFRFFILYLAFKLYTYEVPIRKLKPGMSLAEVIIQRGDHFEKKSFLNASLIGFMTQRRENIIHSLDFLTKEDVDRIKKLRRENKIPFASILVNKVQPFAIFILLGYILTVFCQGNFMSFLVR</sequence>
<feature type="non-terminal residue" evidence="4">
    <location>
        <position position="350"/>
    </location>
</feature>
<evidence type="ECO:0008006" key="6">
    <source>
        <dbReference type="Google" id="ProtNLM"/>
    </source>
</evidence>
<comment type="caution">
    <text evidence="4">The sequence shown here is derived from an EMBL/GenBank/DDBJ whole genome shotgun (WGS) entry which is preliminary data.</text>
</comment>
<dbReference type="Gene3D" id="1.20.120.1220">
    <property type="match status" value="1"/>
</dbReference>
<accession>A0A497JFR2</accession>
<feature type="domain" description="Prepilin type IV endopeptidase peptidase" evidence="2">
    <location>
        <begin position="8"/>
        <end position="111"/>
    </location>
</feature>
<dbReference type="AlphaFoldDB" id="A0A497JFR2"/>
<reference evidence="4 5" key="1">
    <citation type="submission" date="2018-06" db="EMBL/GenBank/DDBJ databases">
        <title>Extensive metabolic versatility and redundancy in microbially diverse, dynamic hydrothermal sediments.</title>
        <authorList>
            <person name="Dombrowski N."/>
            <person name="Teske A."/>
            <person name="Baker B.J."/>
        </authorList>
    </citation>
    <scope>NUCLEOTIDE SEQUENCE [LARGE SCALE GENOMIC DNA]</scope>
    <source>
        <strain evidence="4">B9_G13</strain>
    </source>
</reference>